<dbReference type="CDD" id="cd00405">
    <property type="entry name" value="PRAI"/>
    <property type="match status" value="1"/>
</dbReference>
<keyword evidence="6 9" id="KW-0822">Tryptophan biosynthesis</keyword>
<dbReference type="SUPFAM" id="SSF51366">
    <property type="entry name" value="Ribulose-phoshate binding barrel"/>
    <property type="match status" value="1"/>
</dbReference>
<dbReference type="InterPro" id="IPR001240">
    <property type="entry name" value="PRAI_dom"/>
</dbReference>
<dbReference type="Gene3D" id="3.20.20.70">
    <property type="entry name" value="Aldolase class I"/>
    <property type="match status" value="1"/>
</dbReference>
<protein>
    <recommendedName>
        <fullName evidence="4 9">N-(5'-phosphoribosyl)anthranilate isomerase</fullName>
        <shortName evidence="9">PRAI</shortName>
        <ecNumber evidence="3 9">5.3.1.24</ecNumber>
    </recommendedName>
</protein>
<accession>A0ABT4Q7V5</accession>
<dbReference type="InterPro" id="IPR013785">
    <property type="entry name" value="Aldolase_TIM"/>
</dbReference>
<keyword evidence="12" id="KW-1185">Reference proteome</keyword>
<keyword evidence="8 9" id="KW-0413">Isomerase</keyword>
<name>A0ABT4Q7V5_9BACL</name>
<dbReference type="PANTHER" id="PTHR42894">
    <property type="entry name" value="N-(5'-PHOSPHORIBOSYL)ANTHRANILATE ISOMERASE"/>
    <property type="match status" value="1"/>
</dbReference>
<proteinExistence type="inferred from homology"/>
<evidence type="ECO:0000256" key="6">
    <source>
        <dbReference type="ARBA" id="ARBA00022822"/>
    </source>
</evidence>
<evidence type="ECO:0000313" key="11">
    <source>
        <dbReference type="EMBL" id="MCZ8512952.1"/>
    </source>
</evidence>
<evidence type="ECO:0000256" key="2">
    <source>
        <dbReference type="ARBA" id="ARBA00004664"/>
    </source>
</evidence>
<gene>
    <name evidence="9" type="primary">trpF</name>
    <name evidence="11" type="ORF">O9H85_11080</name>
</gene>
<feature type="domain" description="N-(5'phosphoribosyl) anthranilate isomerase (PRAI)" evidence="10">
    <location>
        <begin position="4"/>
        <end position="222"/>
    </location>
</feature>
<dbReference type="PANTHER" id="PTHR42894:SF1">
    <property type="entry name" value="N-(5'-PHOSPHORIBOSYL)ANTHRANILATE ISOMERASE"/>
    <property type="match status" value="1"/>
</dbReference>
<dbReference type="GO" id="GO:0016853">
    <property type="term" value="F:isomerase activity"/>
    <property type="evidence" value="ECO:0007669"/>
    <property type="project" value="UniProtKB-KW"/>
</dbReference>
<comment type="similarity">
    <text evidence="9">Belongs to the TrpF family.</text>
</comment>
<sequence>MTSVKICGLVSEEQVLAVASLPVDHIGFVFARSKRQVTPVQAGAWIRRMKEARGDDRPLAAGVFVNFSREELAAVLEEAPLDVVQLHGQEDAAYCRWLKEAYPGLQIFKVITLTGGAGSRETSPELVIQERLQSYQPYVDGILLDTFDPVYGGGSGKTFAWEAIPPYQAWCREAGVRLIVAGGLNPDNVNELLESYRPDGVDVSSGVETEGMKDMDKITSFVGRVKRFV</sequence>
<dbReference type="Proteomes" id="UP001527882">
    <property type="component" value="Unassembled WGS sequence"/>
</dbReference>
<comment type="catalytic activity">
    <reaction evidence="1 9">
        <text>N-(5-phospho-beta-D-ribosyl)anthranilate = 1-(2-carboxyphenylamino)-1-deoxy-D-ribulose 5-phosphate</text>
        <dbReference type="Rhea" id="RHEA:21540"/>
        <dbReference type="ChEBI" id="CHEBI:18277"/>
        <dbReference type="ChEBI" id="CHEBI:58613"/>
        <dbReference type="EC" id="5.3.1.24"/>
    </reaction>
</comment>
<keyword evidence="5 9" id="KW-0028">Amino-acid biosynthesis</keyword>
<evidence type="ECO:0000256" key="5">
    <source>
        <dbReference type="ARBA" id="ARBA00022605"/>
    </source>
</evidence>
<evidence type="ECO:0000256" key="4">
    <source>
        <dbReference type="ARBA" id="ARBA00022272"/>
    </source>
</evidence>
<dbReference type="HAMAP" id="MF_00135">
    <property type="entry name" value="PRAI"/>
    <property type="match status" value="1"/>
</dbReference>
<dbReference type="Pfam" id="PF00697">
    <property type="entry name" value="PRAI"/>
    <property type="match status" value="1"/>
</dbReference>
<comment type="caution">
    <text evidence="11">The sequence shown here is derived from an EMBL/GenBank/DDBJ whole genome shotgun (WGS) entry which is preliminary data.</text>
</comment>
<dbReference type="EC" id="5.3.1.24" evidence="3 9"/>
<evidence type="ECO:0000256" key="1">
    <source>
        <dbReference type="ARBA" id="ARBA00001164"/>
    </source>
</evidence>
<evidence type="ECO:0000256" key="3">
    <source>
        <dbReference type="ARBA" id="ARBA00012572"/>
    </source>
</evidence>
<reference evidence="11 12" key="1">
    <citation type="submission" date="2022-12" db="EMBL/GenBank/DDBJ databases">
        <title>Draft genome sequence of Paenibacillus sp. dW9.</title>
        <authorList>
            <person name="Choi E.-W."/>
            <person name="Kim D.-U."/>
        </authorList>
    </citation>
    <scope>NUCLEOTIDE SEQUENCE [LARGE SCALE GENOMIC DNA]</scope>
    <source>
        <strain evidence="12">dW9</strain>
    </source>
</reference>
<evidence type="ECO:0000256" key="7">
    <source>
        <dbReference type="ARBA" id="ARBA00023141"/>
    </source>
</evidence>
<dbReference type="InterPro" id="IPR044643">
    <property type="entry name" value="TrpF_fam"/>
</dbReference>
<dbReference type="EMBL" id="JAQAGZ010000006">
    <property type="protein sequence ID" value="MCZ8512952.1"/>
    <property type="molecule type" value="Genomic_DNA"/>
</dbReference>
<dbReference type="RefSeq" id="WP_269881414.1">
    <property type="nucleotide sequence ID" value="NZ_JAQAGZ010000006.1"/>
</dbReference>
<organism evidence="11 12">
    <name type="scientific">Paenibacillus gyeongsangnamensis</name>
    <dbReference type="NCBI Taxonomy" id="3388067"/>
    <lineage>
        <taxon>Bacteria</taxon>
        <taxon>Bacillati</taxon>
        <taxon>Bacillota</taxon>
        <taxon>Bacilli</taxon>
        <taxon>Bacillales</taxon>
        <taxon>Paenibacillaceae</taxon>
        <taxon>Paenibacillus</taxon>
    </lineage>
</organism>
<comment type="pathway">
    <text evidence="2 9">Amino-acid biosynthesis; L-tryptophan biosynthesis; L-tryptophan from chorismate: step 3/5.</text>
</comment>
<evidence type="ECO:0000259" key="10">
    <source>
        <dbReference type="Pfam" id="PF00697"/>
    </source>
</evidence>
<evidence type="ECO:0000256" key="8">
    <source>
        <dbReference type="ARBA" id="ARBA00023235"/>
    </source>
</evidence>
<evidence type="ECO:0000313" key="12">
    <source>
        <dbReference type="Proteomes" id="UP001527882"/>
    </source>
</evidence>
<dbReference type="InterPro" id="IPR011060">
    <property type="entry name" value="RibuloseP-bd_barrel"/>
</dbReference>
<keyword evidence="7 9" id="KW-0057">Aromatic amino acid biosynthesis</keyword>
<evidence type="ECO:0000256" key="9">
    <source>
        <dbReference type="HAMAP-Rule" id="MF_00135"/>
    </source>
</evidence>